<name>A0A6A6HBH9_VIRVR</name>
<comment type="cofactor">
    <cofactor evidence="1">
        <name>FAD</name>
        <dbReference type="ChEBI" id="CHEBI:57692"/>
    </cofactor>
</comment>
<keyword evidence="4" id="KW-0274">FAD</keyword>
<feature type="domain" description="FAD dependent oxidoreductase" evidence="6">
    <location>
        <begin position="16"/>
        <end position="406"/>
    </location>
</feature>
<dbReference type="Proteomes" id="UP000800092">
    <property type="component" value="Unassembled WGS sequence"/>
</dbReference>
<evidence type="ECO:0000259" key="6">
    <source>
        <dbReference type="Pfam" id="PF01266"/>
    </source>
</evidence>
<evidence type="ECO:0000313" key="8">
    <source>
        <dbReference type="Proteomes" id="UP000800092"/>
    </source>
</evidence>
<evidence type="ECO:0000256" key="2">
    <source>
        <dbReference type="ARBA" id="ARBA00010989"/>
    </source>
</evidence>
<dbReference type="OrthoDB" id="2219495at2759"/>
<keyword evidence="3" id="KW-0285">Flavoprotein</keyword>
<comment type="similarity">
    <text evidence="2">Belongs to the MSOX/MTOX family.</text>
</comment>
<dbReference type="GO" id="GO:0050031">
    <property type="term" value="F:L-pipecolate oxidase activity"/>
    <property type="evidence" value="ECO:0007669"/>
    <property type="project" value="TreeGrafter"/>
</dbReference>
<dbReference type="PANTHER" id="PTHR10961">
    <property type="entry name" value="PEROXISOMAL SARCOSINE OXIDASE"/>
    <property type="match status" value="1"/>
</dbReference>
<dbReference type="SUPFAM" id="SSF51905">
    <property type="entry name" value="FAD/NAD(P)-binding domain"/>
    <property type="match status" value="1"/>
</dbReference>
<accession>A0A6A6HBH9</accession>
<dbReference type="InterPro" id="IPR045170">
    <property type="entry name" value="MTOX"/>
</dbReference>
<dbReference type="Gene3D" id="3.50.50.60">
    <property type="entry name" value="FAD/NAD(P)-binding domain"/>
    <property type="match status" value="1"/>
</dbReference>
<dbReference type="EMBL" id="ML991791">
    <property type="protein sequence ID" value="KAF2235476.1"/>
    <property type="molecule type" value="Genomic_DNA"/>
</dbReference>
<evidence type="ECO:0000256" key="5">
    <source>
        <dbReference type="ARBA" id="ARBA00023002"/>
    </source>
</evidence>
<reference evidence="7" key="1">
    <citation type="journal article" date="2020" name="Stud. Mycol.">
        <title>101 Dothideomycetes genomes: a test case for predicting lifestyles and emergence of pathogens.</title>
        <authorList>
            <person name="Haridas S."/>
            <person name="Albert R."/>
            <person name="Binder M."/>
            <person name="Bloem J."/>
            <person name="Labutti K."/>
            <person name="Salamov A."/>
            <person name="Andreopoulos B."/>
            <person name="Baker S."/>
            <person name="Barry K."/>
            <person name="Bills G."/>
            <person name="Bluhm B."/>
            <person name="Cannon C."/>
            <person name="Castanera R."/>
            <person name="Culley D."/>
            <person name="Daum C."/>
            <person name="Ezra D."/>
            <person name="Gonzalez J."/>
            <person name="Henrissat B."/>
            <person name="Kuo A."/>
            <person name="Liang C."/>
            <person name="Lipzen A."/>
            <person name="Lutzoni F."/>
            <person name="Magnuson J."/>
            <person name="Mondo S."/>
            <person name="Nolan M."/>
            <person name="Ohm R."/>
            <person name="Pangilinan J."/>
            <person name="Park H.-J."/>
            <person name="Ramirez L."/>
            <person name="Alfaro M."/>
            <person name="Sun H."/>
            <person name="Tritt A."/>
            <person name="Yoshinaga Y."/>
            <person name="Zwiers L.-H."/>
            <person name="Turgeon B."/>
            <person name="Goodwin S."/>
            <person name="Spatafora J."/>
            <person name="Crous P."/>
            <person name="Grigoriev I."/>
        </authorList>
    </citation>
    <scope>NUCLEOTIDE SEQUENCE</scope>
    <source>
        <strain evidence="7">Tuck. ex Michener</strain>
    </source>
</reference>
<dbReference type="Gene3D" id="3.30.9.10">
    <property type="entry name" value="D-Amino Acid Oxidase, subunit A, domain 2"/>
    <property type="match status" value="1"/>
</dbReference>
<dbReference type="Pfam" id="PF01266">
    <property type="entry name" value="DAO"/>
    <property type="match status" value="1"/>
</dbReference>
<dbReference type="AlphaFoldDB" id="A0A6A6HBH9"/>
<dbReference type="PANTHER" id="PTHR10961:SF46">
    <property type="entry name" value="PEROXISOMAL SARCOSINE OXIDASE"/>
    <property type="match status" value="1"/>
</dbReference>
<dbReference type="GO" id="GO:0008115">
    <property type="term" value="F:sarcosine oxidase activity"/>
    <property type="evidence" value="ECO:0007669"/>
    <property type="project" value="TreeGrafter"/>
</dbReference>
<keyword evidence="8" id="KW-1185">Reference proteome</keyword>
<gene>
    <name evidence="7" type="ORF">EV356DRAFT_445031</name>
</gene>
<dbReference type="InterPro" id="IPR006076">
    <property type="entry name" value="FAD-dep_OxRdtase"/>
</dbReference>
<evidence type="ECO:0000256" key="4">
    <source>
        <dbReference type="ARBA" id="ARBA00022827"/>
    </source>
</evidence>
<evidence type="ECO:0000256" key="1">
    <source>
        <dbReference type="ARBA" id="ARBA00001974"/>
    </source>
</evidence>
<evidence type="ECO:0000256" key="3">
    <source>
        <dbReference type="ARBA" id="ARBA00022630"/>
    </source>
</evidence>
<dbReference type="InterPro" id="IPR036188">
    <property type="entry name" value="FAD/NAD-bd_sf"/>
</dbReference>
<keyword evidence="5" id="KW-0560">Oxidoreductase</keyword>
<dbReference type="GO" id="GO:0050660">
    <property type="term" value="F:flavin adenine dinucleotide binding"/>
    <property type="evidence" value="ECO:0007669"/>
    <property type="project" value="InterPro"/>
</dbReference>
<dbReference type="GO" id="GO:0004657">
    <property type="term" value="F:proline dehydrogenase activity"/>
    <property type="evidence" value="ECO:0007669"/>
    <property type="project" value="TreeGrafter"/>
</dbReference>
<proteinExistence type="inferred from homology"/>
<protein>
    <submittedName>
        <fullName evidence="7">FAD dependent oxidoreductase</fullName>
    </submittedName>
</protein>
<organism evidence="7 8">
    <name type="scientific">Viridothelium virens</name>
    <name type="common">Speckled blister lichen</name>
    <name type="synonym">Trypethelium virens</name>
    <dbReference type="NCBI Taxonomy" id="1048519"/>
    <lineage>
        <taxon>Eukaryota</taxon>
        <taxon>Fungi</taxon>
        <taxon>Dikarya</taxon>
        <taxon>Ascomycota</taxon>
        <taxon>Pezizomycotina</taxon>
        <taxon>Dothideomycetes</taxon>
        <taxon>Dothideomycetes incertae sedis</taxon>
        <taxon>Trypetheliales</taxon>
        <taxon>Trypetheliaceae</taxon>
        <taxon>Viridothelium</taxon>
    </lineage>
</organism>
<evidence type="ECO:0000313" key="7">
    <source>
        <dbReference type="EMBL" id="KAF2235476.1"/>
    </source>
</evidence>
<sequence>MPPPNPPSDPPIPSSILILGAGVFGLSTALSLSHHPSFRSTRLTLVDRFATPHAATSSVDSSRLVRADYADPAYAALGAAANAFWKGSEWGADGRYRQSGLCLLAEKGGGRGEGYVRGSLENVTRGKREREREREGEGVRVLDGREEVRRFYEGSLGGDVGEWGYVNWESGWVDAEKVMRWARKRVEDEGRVECLTGEVTELLYTGDGARMLGAKLASGEEVRAELTVVAMGAWSGRVVDLRGRASATGQILAYVDLNEEQQRKFANVPVPLNLTRGMFVVPSSQGHLKIARHGFGYANPVRIPHPDPRKRRQADGITVSLPRTTIEDPGFWAPREAEQACRETLRRMVPELAERPFSKTRLCWYCDTPKGDYLITYHPDFEGLFLATGGSGHGFKMLPVLGDKIVDCVLRQPPEEFKHKWCWSDSQPEDFLWTDDASRGGPQGMILDAEMKKGSKL</sequence>